<evidence type="ECO:0000256" key="6">
    <source>
        <dbReference type="ARBA" id="ARBA00022989"/>
    </source>
</evidence>
<sequence length="120" mass="13277">MAKKVIIGPWMLALLLTLPVIIRVMTIPGRLEPGTVACTFDFSPWTDDHEERLKVAVAMLTVRSIIRFIIGFSAPMSIIAVSHGLIATKIHKEGLIKSSRPYESSPSSQPPFFSAGFRIR</sequence>
<evidence type="ECO:0000256" key="11">
    <source>
        <dbReference type="ARBA" id="ARBA00023180"/>
    </source>
</evidence>
<keyword evidence="7" id="KW-0297">G-protein coupled receptor</keyword>
<comment type="subcellular location">
    <subcellularLocation>
        <location evidence="1">Cell membrane</location>
        <topology evidence="1">Multi-pass membrane protein</topology>
    </subcellularLocation>
</comment>
<comment type="caution">
    <text evidence="16">The sequence shown here is derived from an EMBL/GenBank/DDBJ whole genome shotgun (WGS) entry which is preliminary data.</text>
</comment>
<evidence type="ECO:0000256" key="7">
    <source>
        <dbReference type="ARBA" id="ARBA00023040"/>
    </source>
</evidence>
<dbReference type="InterPro" id="IPR000826">
    <property type="entry name" value="Formyl_rcpt-rel"/>
</dbReference>
<keyword evidence="4" id="KW-0597">Phosphoprotein</keyword>
<dbReference type="PANTHER" id="PTHR24225:SF15">
    <property type="entry name" value="FMET-LEU-PHE RECEPTOR"/>
    <property type="match status" value="1"/>
</dbReference>
<evidence type="ECO:0000256" key="4">
    <source>
        <dbReference type="ARBA" id="ARBA00022553"/>
    </source>
</evidence>
<dbReference type="EMBL" id="JASSZA010000019">
    <property type="protein sequence ID" value="KAK2089045.1"/>
    <property type="molecule type" value="Genomic_DNA"/>
</dbReference>
<evidence type="ECO:0000256" key="8">
    <source>
        <dbReference type="ARBA" id="ARBA00023136"/>
    </source>
</evidence>
<dbReference type="InterPro" id="IPR017452">
    <property type="entry name" value="GPCR_Rhodpsn_7TM"/>
</dbReference>
<evidence type="ECO:0000256" key="10">
    <source>
        <dbReference type="ARBA" id="ARBA00023170"/>
    </source>
</evidence>
<keyword evidence="8 14" id="KW-0472">Membrane</keyword>
<evidence type="ECO:0000313" key="17">
    <source>
        <dbReference type="Proteomes" id="UP001266305"/>
    </source>
</evidence>
<evidence type="ECO:0000256" key="12">
    <source>
        <dbReference type="ARBA" id="ARBA00023224"/>
    </source>
</evidence>
<evidence type="ECO:0000256" key="5">
    <source>
        <dbReference type="ARBA" id="ARBA00022692"/>
    </source>
</evidence>
<evidence type="ECO:0000256" key="3">
    <source>
        <dbReference type="ARBA" id="ARBA00022500"/>
    </source>
</evidence>
<proteinExistence type="predicted"/>
<keyword evidence="3" id="KW-0145">Chemotaxis</keyword>
<reference evidence="16 17" key="1">
    <citation type="submission" date="2023-05" db="EMBL/GenBank/DDBJ databases">
        <title>B98-5 Cell Line De Novo Hybrid Assembly: An Optical Mapping Approach.</title>
        <authorList>
            <person name="Kananen K."/>
            <person name="Auerbach J.A."/>
            <person name="Kautto E."/>
            <person name="Blachly J.S."/>
        </authorList>
    </citation>
    <scope>NUCLEOTIDE SEQUENCE [LARGE SCALE GENOMIC DNA]</scope>
    <source>
        <strain evidence="16">B95-8</strain>
        <tissue evidence="16">Cell line</tissue>
    </source>
</reference>
<keyword evidence="17" id="KW-1185">Reference proteome</keyword>
<keyword evidence="11" id="KW-0325">Glycoprotein</keyword>
<keyword evidence="9" id="KW-1015">Disulfide bond</keyword>
<keyword evidence="10" id="KW-0675">Receptor</keyword>
<evidence type="ECO:0000256" key="13">
    <source>
        <dbReference type="SAM" id="MobiDB-lite"/>
    </source>
</evidence>
<keyword evidence="12" id="KW-0807">Transducer</keyword>
<dbReference type="Proteomes" id="UP001266305">
    <property type="component" value="Unassembled WGS sequence"/>
</dbReference>
<evidence type="ECO:0000256" key="2">
    <source>
        <dbReference type="ARBA" id="ARBA00022475"/>
    </source>
</evidence>
<keyword evidence="5 14" id="KW-0812">Transmembrane</keyword>
<keyword evidence="6 14" id="KW-1133">Transmembrane helix</keyword>
<dbReference type="SUPFAM" id="SSF81321">
    <property type="entry name" value="Family A G protein-coupled receptor-like"/>
    <property type="match status" value="1"/>
</dbReference>
<feature type="transmembrane region" description="Helical" evidence="14">
    <location>
        <begin position="65"/>
        <end position="87"/>
    </location>
</feature>
<evidence type="ECO:0000256" key="1">
    <source>
        <dbReference type="ARBA" id="ARBA00004651"/>
    </source>
</evidence>
<evidence type="ECO:0000256" key="14">
    <source>
        <dbReference type="SAM" id="Phobius"/>
    </source>
</evidence>
<name>A0ABQ9TW73_SAGOE</name>
<dbReference type="PROSITE" id="PS50262">
    <property type="entry name" value="G_PROTEIN_RECEP_F1_2"/>
    <property type="match status" value="1"/>
</dbReference>
<gene>
    <name evidence="16" type="primary">FPR1</name>
    <name evidence="16" type="ORF">P7K49_034952</name>
</gene>
<keyword evidence="2" id="KW-1003">Cell membrane</keyword>
<feature type="compositionally biased region" description="Low complexity" evidence="13">
    <location>
        <begin position="99"/>
        <end position="114"/>
    </location>
</feature>
<feature type="domain" description="G-protein coupled receptors family 1 profile" evidence="15">
    <location>
        <begin position="1"/>
        <end position="120"/>
    </location>
</feature>
<dbReference type="PANTHER" id="PTHR24225">
    <property type="entry name" value="CHEMOTACTIC RECEPTOR"/>
    <property type="match status" value="1"/>
</dbReference>
<evidence type="ECO:0000256" key="9">
    <source>
        <dbReference type="ARBA" id="ARBA00023157"/>
    </source>
</evidence>
<evidence type="ECO:0000313" key="16">
    <source>
        <dbReference type="EMBL" id="KAK2089045.1"/>
    </source>
</evidence>
<accession>A0ABQ9TW73</accession>
<evidence type="ECO:0000259" key="15">
    <source>
        <dbReference type="PROSITE" id="PS50262"/>
    </source>
</evidence>
<feature type="region of interest" description="Disordered" evidence="13">
    <location>
        <begin position="99"/>
        <end position="120"/>
    </location>
</feature>
<organism evidence="16 17">
    <name type="scientific">Saguinus oedipus</name>
    <name type="common">Cotton-top tamarin</name>
    <name type="synonym">Oedipomidas oedipus</name>
    <dbReference type="NCBI Taxonomy" id="9490"/>
    <lineage>
        <taxon>Eukaryota</taxon>
        <taxon>Metazoa</taxon>
        <taxon>Chordata</taxon>
        <taxon>Craniata</taxon>
        <taxon>Vertebrata</taxon>
        <taxon>Euteleostomi</taxon>
        <taxon>Mammalia</taxon>
        <taxon>Eutheria</taxon>
        <taxon>Euarchontoglires</taxon>
        <taxon>Primates</taxon>
        <taxon>Haplorrhini</taxon>
        <taxon>Platyrrhini</taxon>
        <taxon>Cebidae</taxon>
        <taxon>Callitrichinae</taxon>
        <taxon>Saguinus</taxon>
    </lineage>
</organism>
<dbReference type="Gene3D" id="1.20.1070.10">
    <property type="entry name" value="Rhodopsin 7-helix transmembrane proteins"/>
    <property type="match status" value="1"/>
</dbReference>
<protein>
    <submittedName>
        <fullName evidence="16">FK506 binding protein proline rotamase rapamycin-binding protein</fullName>
    </submittedName>
</protein>